<dbReference type="GO" id="GO:0016616">
    <property type="term" value="F:oxidoreductase activity, acting on the CH-OH group of donors, NAD or NADP as acceptor"/>
    <property type="evidence" value="ECO:0007669"/>
    <property type="project" value="InterPro"/>
</dbReference>
<gene>
    <name evidence="6" type="ORF">C7451_11333</name>
</gene>
<keyword evidence="2" id="KW-0520">NAD</keyword>
<feature type="domain" description="D-isomer specific 2-hydroxyacid dehydrogenase NAD-binding" evidence="5">
    <location>
        <begin position="107"/>
        <end position="275"/>
    </location>
</feature>
<dbReference type="Gene3D" id="3.40.50.720">
    <property type="entry name" value="NAD(P)-binding Rossmann-like Domain"/>
    <property type="match status" value="2"/>
</dbReference>
<dbReference type="InterPro" id="IPR006139">
    <property type="entry name" value="D-isomer_2_OHA_DH_cat_dom"/>
</dbReference>
<name>A0A2V3UTR5_9SPHN</name>
<dbReference type="EMBL" id="QJJM01000013">
    <property type="protein sequence ID" value="PXW71287.1"/>
    <property type="molecule type" value="Genomic_DNA"/>
</dbReference>
<evidence type="ECO:0000256" key="2">
    <source>
        <dbReference type="ARBA" id="ARBA00023027"/>
    </source>
</evidence>
<dbReference type="RefSeq" id="WP_110299900.1">
    <property type="nucleotide sequence ID" value="NZ_QJJM01000013.1"/>
</dbReference>
<keyword evidence="1 3" id="KW-0560">Oxidoreductase</keyword>
<dbReference type="Proteomes" id="UP000248014">
    <property type="component" value="Unassembled WGS sequence"/>
</dbReference>
<evidence type="ECO:0000259" key="4">
    <source>
        <dbReference type="Pfam" id="PF00389"/>
    </source>
</evidence>
<dbReference type="PANTHER" id="PTHR43333:SF1">
    <property type="entry name" value="D-ISOMER SPECIFIC 2-HYDROXYACID DEHYDROGENASE NAD-BINDING DOMAIN-CONTAINING PROTEIN"/>
    <property type="match status" value="1"/>
</dbReference>
<keyword evidence="7" id="KW-1185">Reference proteome</keyword>
<dbReference type="PANTHER" id="PTHR43333">
    <property type="entry name" value="2-HACID_DH_C DOMAIN-CONTAINING PROTEIN"/>
    <property type="match status" value="1"/>
</dbReference>
<comment type="similarity">
    <text evidence="3">Belongs to the D-isomer specific 2-hydroxyacid dehydrogenase family.</text>
</comment>
<dbReference type="InterPro" id="IPR006140">
    <property type="entry name" value="D-isomer_DH_NAD-bd"/>
</dbReference>
<protein>
    <submittedName>
        <fullName evidence="6">Phosphoglycerate dehydrogenase-like enzyme</fullName>
    </submittedName>
</protein>
<dbReference type="Pfam" id="PF02826">
    <property type="entry name" value="2-Hacid_dh_C"/>
    <property type="match status" value="1"/>
</dbReference>
<dbReference type="AlphaFoldDB" id="A0A2V3UTR5"/>
<organism evidence="6 7">
    <name type="scientific">Blastomonas natatoria</name>
    <dbReference type="NCBI Taxonomy" id="34015"/>
    <lineage>
        <taxon>Bacteria</taxon>
        <taxon>Pseudomonadati</taxon>
        <taxon>Pseudomonadota</taxon>
        <taxon>Alphaproteobacteria</taxon>
        <taxon>Sphingomonadales</taxon>
        <taxon>Sphingomonadaceae</taxon>
        <taxon>Blastomonas</taxon>
    </lineage>
</organism>
<evidence type="ECO:0000256" key="1">
    <source>
        <dbReference type="ARBA" id="ARBA00023002"/>
    </source>
</evidence>
<reference evidence="6 7" key="1">
    <citation type="submission" date="2018-05" db="EMBL/GenBank/DDBJ databases">
        <title>Genomic Encyclopedia of Type Strains, Phase IV (KMG-IV): sequencing the most valuable type-strain genomes for metagenomic binning, comparative biology and taxonomic classification.</title>
        <authorList>
            <person name="Goeker M."/>
        </authorList>
    </citation>
    <scope>NUCLEOTIDE SEQUENCE [LARGE SCALE GENOMIC DNA]</scope>
    <source>
        <strain evidence="6 7">DSM 3183</strain>
    </source>
</reference>
<dbReference type="OrthoDB" id="9787219at2"/>
<accession>A0A2V3UTR5</accession>
<evidence type="ECO:0000313" key="6">
    <source>
        <dbReference type="EMBL" id="PXW71287.1"/>
    </source>
</evidence>
<comment type="caution">
    <text evidence="6">The sequence shown here is derived from an EMBL/GenBank/DDBJ whole genome shotgun (WGS) entry which is preliminary data.</text>
</comment>
<dbReference type="Pfam" id="PF00389">
    <property type="entry name" value="2-Hacid_dh"/>
    <property type="match status" value="1"/>
</dbReference>
<evidence type="ECO:0000259" key="5">
    <source>
        <dbReference type="Pfam" id="PF02826"/>
    </source>
</evidence>
<dbReference type="SUPFAM" id="SSF51735">
    <property type="entry name" value="NAD(P)-binding Rossmann-fold domains"/>
    <property type="match status" value="1"/>
</dbReference>
<sequence length="314" mass="34130">MTKAVISALVRPLIEGVIPDDMHVVWIGSAEEAQREVADADIAWVDMHDKQAMRDIMLAGERLQWISTLYAGLDHFPVEQLIARGTRVTNGVGVNTIAVAEYAVLGMLSMAKGYADVVRAADRREWLWASPGTVELDETRALIIGYGAIGSAIGDRLRGFGVEVTGVARTARPEKGILGAGEWRARIGEYDWVVIATPSTRETDALIGEAELAAMKDSAILVNIARGECVDQDALIAALKAKTIAGAFLDVTTPEPLPADHELWTLPNVQISMHLSGRAQTRMFQRSASLFAENLGRFVRQEPLINEVDLALGY</sequence>
<dbReference type="SUPFAM" id="SSF52283">
    <property type="entry name" value="Formate/glycerate dehydrogenase catalytic domain-like"/>
    <property type="match status" value="1"/>
</dbReference>
<proteinExistence type="inferred from homology"/>
<evidence type="ECO:0000313" key="7">
    <source>
        <dbReference type="Proteomes" id="UP000248014"/>
    </source>
</evidence>
<dbReference type="InterPro" id="IPR036291">
    <property type="entry name" value="NAD(P)-bd_dom_sf"/>
</dbReference>
<dbReference type="GO" id="GO:0051287">
    <property type="term" value="F:NAD binding"/>
    <property type="evidence" value="ECO:0007669"/>
    <property type="project" value="InterPro"/>
</dbReference>
<feature type="domain" description="D-isomer specific 2-hydroxyacid dehydrogenase catalytic" evidence="4">
    <location>
        <begin position="29"/>
        <end position="308"/>
    </location>
</feature>
<dbReference type="CDD" id="cd05300">
    <property type="entry name" value="2-Hacid_dh_1"/>
    <property type="match status" value="1"/>
</dbReference>
<evidence type="ECO:0000256" key="3">
    <source>
        <dbReference type="RuleBase" id="RU003719"/>
    </source>
</evidence>